<organism evidence="8 9">
    <name type="scientific">Dunaliella salina</name>
    <name type="common">Green alga</name>
    <name type="synonym">Protococcus salinus</name>
    <dbReference type="NCBI Taxonomy" id="3046"/>
    <lineage>
        <taxon>Eukaryota</taxon>
        <taxon>Viridiplantae</taxon>
        <taxon>Chlorophyta</taxon>
        <taxon>core chlorophytes</taxon>
        <taxon>Chlorophyceae</taxon>
        <taxon>CS clade</taxon>
        <taxon>Chlamydomonadales</taxon>
        <taxon>Dunaliellaceae</taxon>
        <taxon>Dunaliella</taxon>
    </lineage>
</organism>
<comment type="cofactor">
    <cofactor evidence="1">
        <name>FMN</name>
        <dbReference type="ChEBI" id="CHEBI:58210"/>
    </cofactor>
</comment>
<feature type="domain" description="Flavodoxin-like" evidence="7">
    <location>
        <begin position="1"/>
        <end position="152"/>
    </location>
</feature>
<name>A0ABQ7G1S3_DUNSA</name>
<dbReference type="EMBL" id="MU070284">
    <property type="protein sequence ID" value="KAF5828561.1"/>
    <property type="molecule type" value="Genomic_DNA"/>
</dbReference>
<dbReference type="InterPro" id="IPR029039">
    <property type="entry name" value="Flavoprotein-like_sf"/>
</dbReference>
<dbReference type="Pfam" id="PF00258">
    <property type="entry name" value="Flavodoxin_1"/>
    <property type="match status" value="1"/>
</dbReference>
<evidence type="ECO:0000313" key="8">
    <source>
        <dbReference type="EMBL" id="KAF5828561.1"/>
    </source>
</evidence>
<dbReference type="NCBIfam" id="NF006738">
    <property type="entry name" value="PRK09267.1-4"/>
    <property type="match status" value="1"/>
</dbReference>
<reference evidence="8" key="1">
    <citation type="submission" date="2017-08" db="EMBL/GenBank/DDBJ databases">
        <authorList>
            <person name="Polle J.E."/>
            <person name="Barry K."/>
            <person name="Cushman J."/>
            <person name="Schmutz J."/>
            <person name="Tran D."/>
            <person name="Hathwaick L.T."/>
            <person name="Yim W.C."/>
            <person name="Jenkins J."/>
            <person name="Mckie-Krisberg Z.M."/>
            <person name="Prochnik S."/>
            <person name="Lindquist E."/>
            <person name="Dockter R.B."/>
            <person name="Adam C."/>
            <person name="Molina H."/>
            <person name="Bunkerborg J."/>
            <person name="Jin E."/>
            <person name="Buchheim M."/>
            <person name="Magnuson J."/>
        </authorList>
    </citation>
    <scope>NUCLEOTIDE SEQUENCE</scope>
    <source>
        <strain evidence="8">CCAP 19/18</strain>
    </source>
</reference>
<evidence type="ECO:0000256" key="6">
    <source>
        <dbReference type="ARBA" id="ARBA00022982"/>
    </source>
</evidence>
<dbReference type="PANTHER" id="PTHR42809:SF1">
    <property type="entry name" value="FLAVODOXIN 1"/>
    <property type="match status" value="1"/>
</dbReference>
<evidence type="ECO:0000259" key="7">
    <source>
        <dbReference type="PROSITE" id="PS50902"/>
    </source>
</evidence>
<keyword evidence="9" id="KW-1185">Reference proteome</keyword>
<keyword evidence="6" id="KW-0249">Electron transport</keyword>
<evidence type="ECO:0000313" key="9">
    <source>
        <dbReference type="Proteomes" id="UP000815325"/>
    </source>
</evidence>
<dbReference type="InterPro" id="IPR008254">
    <property type="entry name" value="Flavodoxin/NO_synth"/>
</dbReference>
<protein>
    <submittedName>
        <fullName evidence="8">Flavodoxin IsiB</fullName>
    </submittedName>
</protein>
<dbReference type="PROSITE" id="PS50902">
    <property type="entry name" value="FLAVODOXIN_LIKE"/>
    <property type="match status" value="1"/>
</dbReference>
<keyword evidence="5" id="KW-0288">FMN</keyword>
<dbReference type="SUPFAM" id="SSF52218">
    <property type="entry name" value="Flavoproteins"/>
    <property type="match status" value="1"/>
</dbReference>
<evidence type="ECO:0000256" key="2">
    <source>
        <dbReference type="ARBA" id="ARBA00005267"/>
    </source>
</evidence>
<comment type="similarity">
    <text evidence="2">Belongs to the flavodoxin family.</text>
</comment>
<accession>A0ABQ7G1S3</accession>
<dbReference type="Gene3D" id="3.40.50.360">
    <property type="match status" value="1"/>
</dbReference>
<comment type="caution">
    <text evidence="8">The sequence shown here is derived from an EMBL/GenBank/DDBJ whole genome shotgun (WGS) entry which is preliminary data.</text>
</comment>
<dbReference type="InterPro" id="IPR050619">
    <property type="entry name" value="Flavodoxin"/>
</dbReference>
<keyword evidence="4" id="KW-0285">Flavoprotein</keyword>
<evidence type="ECO:0000256" key="4">
    <source>
        <dbReference type="ARBA" id="ARBA00022630"/>
    </source>
</evidence>
<dbReference type="Proteomes" id="UP000815325">
    <property type="component" value="Unassembled WGS sequence"/>
</dbReference>
<evidence type="ECO:0000256" key="5">
    <source>
        <dbReference type="ARBA" id="ARBA00022643"/>
    </source>
</evidence>
<dbReference type="InterPro" id="IPR010086">
    <property type="entry name" value="Flavodoxin_lc"/>
</dbReference>
<dbReference type="PANTHER" id="PTHR42809">
    <property type="entry name" value="FLAVODOXIN 2"/>
    <property type="match status" value="1"/>
</dbReference>
<keyword evidence="3" id="KW-0813">Transport</keyword>
<evidence type="ECO:0000256" key="1">
    <source>
        <dbReference type="ARBA" id="ARBA00001917"/>
    </source>
</evidence>
<proteinExistence type="inferred from homology"/>
<sequence>MIKEKMGDAAEAPQEIGDVENLESLKQYDGLIVGSPTWNTGADEERSGTAWDNKLGSIKRMDLGGKPVACFGVGDSANYGDYYCDALEEIYSIFSNAKGKMVGKWAYSEGEYEHTYSKAEIEPGVFCGLALDQDNQDDLTPARVDKWVAQIRQEMGV</sequence>
<dbReference type="PIRSF" id="PIRSF038996">
    <property type="entry name" value="FldA"/>
    <property type="match status" value="1"/>
</dbReference>
<evidence type="ECO:0000256" key="3">
    <source>
        <dbReference type="ARBA" id="ARBA00022448"/>
    </source>
</evidence>
<gene>
    <name evidence="8" type="ORF">DUNSADRAFT_17414</name>
</gene>